<dbReference type="InterPro" id="IPR004919">
    <property type="entry name" value="GmrSD_N"/>
</dbReference>
<evidence type="ECO:0000313" key="2">
    <source>
        <dbReference type="EMBL" id="TFF37802.1"/>
    </source>
</evidence>
<sequence length="394" mass="45805">MDNRVYYGQYSLSHWLDLILKKNIILPDYQRYFVWNQDKVITLIDTFKKQEFVPPITIGAFKDGDLNVNLILDGQQRLTSILLAYLKLYPDKKEFKSKIESLRLANENDDDMDDIEEQFDDILAWDFSNLTDKGKTREEILQNLVPGNYRASDLNVDDEFFKKTFLGFSYLVPHGGDQLAQQRFYSSVFRNINIQGERLLPQESRASLYFLNKDLAAFFEPDFITNYKVKNQSLDTSADFVRFLSLLSQYAKDTGSGRVARGYKLKMEKYYEDFVYSMVGDTASHWFKPFSELFPDRNYAPRFEQLKRNMEALEIPMSFASIIDMDVYFFGLIYKVVFGGRDINPDRKGELKAALDDAAAGFRSDYGHRKAPAALKYLRARMDASIGIFNTFMV</sequence>
<dbReference type="Proteomes" id="UP000297540">
    <property type="component" value="Unassembled WGS sequence"/>
</dbReference>
<protein>
    <submittedName>
        <fullName evidence="2">DUF262 domain-containing protein</fullName>
    </submittedName>
</protein>
<evidence type="ECO:0000313" key="3">
    <source>
        <dbReference type="Proteomes" id="UP000297540"/>
    </source>
</evidence>
<keyword evidence="3" id="KW-1185">Reference proteome</keyword>
<evidence type="ECO:0000259" key="1">
    <source>
        <dbReference type="Pfam" id="PF03235"/>
    </source>
</evidence>
<dbReference type="OrthoDB" id="9798761at2"/>
<comment type="caution">
    <text evidence="2">The sequence shown here is derived from an EMBL/GenBank/DDBJ whole genome shotgun (WGS) entry which is preliminary data.</text>
</comment>
<name>A0A4Y8SFZ1_9SPHI</name>
<accession>A0A4Y8SFZ1</accession>
<dbReference type="Pfam" id="PF03235">
    <property type="entry name" value="GmrSD_N"/>
    <property type="match status" value="1"/>
</dbReference>
<feature type="domain" description="GmrSD restriction endonucleases N-terminal" evidence="1">
    <location>
        <begin position="21"/>
        <end position="210"/>
    </location>
</feature>
<dbReference type="EMBL" id="SOZE01000009">
    <property type="protein sequence ID" value="TFF37802.1"/>
    <property type="molecule type" value="Genomic_DNA"/>
</dbReference>
<organism evidence="2 3">
    <name type="scientific">Mucilaginibacter psychrotolerans</name>
    <dbReference type="NCBI Taxonomy" id="1524096"/>
    <lineage>
        <taxon>Bacteria</taxon>
        <taxon>Pseudomonadati</taxon>
        <taxon>Bacteroidota</taxon>
        <taxon>Sphingobacteriia</taxon>
        <taxon>Sphingobacteriales</taxon>
        <taxon>Sphingobacteriaceae</taxon>
        <taxon>Mucilaginibacter</taxon>
    </lineage>
</organism>
<reference evidence="2 3" key="1">
    <citation type="journal article" date="2017" name="Int. J. Syst. Evol. Microbiol.">
        <title>Mucilaginibacterpsychrotolerans sp. nov., isolated from peatlands.</title>
        <authorList>
            <person name="Deng Y."/>
            <person name="Shen L."/>
            <person name="Xu B."/>
            <person name="Liu Y."/>
            <person name="Gu Z."/>
            <person name="Liu H."/>
            <person name="Zhou Y."/>
        </authorList>
    </citation>
    <scope>NUCLEOTIDE SEQUENCE [LARGE SCALE GENOMIC DNA]</scope>
    <source>
        <strain evidence="2 3">NH7-4</strain>
    </source>
</reference>
<proteinExistence type="predicted"/>
<dbReference type="AlphaFoldDB" id="A0A4Y8SFZ1"/>
<gene>
    <name evidence="2" type="ORF">E2R66_10785</name>
</gene>